<evidence type="ECO:0000313" key="5">
    <source>
        <dbReference type="Proteomes" id="UP000251956"/>
    </source>
</evidence>
<gene>
    <name evidence="4" type="ORF">DPM35_01000</name>
</gene>
<dbReference type="InterPro" id="IPR052155">
    <property type="entry name" value="Biofilm_reg_signaling"/>
</dbReference>
<dbReference type="RefSeq" id="WP_112125483.1">
    <property type="nucleotide sequence ID" value="NZ_QMBQ01000001.1"/>
</dbReference>
<keyword evidence="1" id="KW-1133">Transmembrane helix</keyword>
<dbReference type="PANTHER" id="PTHR44757">
    <property type="entry name" value="DIGUANYLATE CYCLASE DGCP"/>
    <property type="match status" value="1"/>
</dbReference>
<dbReference type="PROSITE" id="PS50887">
    <property type="entry name" value="GGDEF"/>
    <property type="match status" value="1"/>
</dbReference>
<dbReference type="EMBL" id="QMBQ01000001">
    <property type="protein sequence ID" value="RAZ79911.1"/>
    <property type="molecule type" value="Genomic_DNA"/>
</dbReference>
<dbReference type="InterPro" id="IPR001633">
    <property type="entry name" value="EAL_dom"/>
</dbReference>
<dbReference type="NCBIfam" id="TIGR00254">
    <property type="entry name" value="GGDEF"/>
    <property type="match status" value="1"/>
</dbReference>
<reference evidence="5" key="1">
    <citation type="submission" date="2018-06" db="EMBL/GenBank/DDBJ databases">
        <authorList>
            <person name="Helene L.C."/>
            <person name="Dall'Agnol R."/>
            <person name="Delamuta J.R."/>
            <person name="Hungria M."/>
        </authorList>
    </citation>
    <scope>NUCLEOTIDE SEQUENCE [LARGE SCALE GENOMIC DNA]</scope>
    <source>
        <strain evidence="5">CNPSo 3140</strain>
    </source>
</reference>
<dbReference type="CDD" id="cd01948">
    <property type="entry name" value="EAL"/>
    <property type="match status" value="1"/>
</dbReference>
<dbReference type="AlphaFoldDB" id="A0A330GX83"/>
<dbReference type="SUPFAM" id="SSF55073">
    <property type="entry name" value="Nucleotide cyclase"/>
    <property type="match status" value="1"/>
</dbReference>
<dbReference type="PANTHER" id="PTHR44757:SF2">
    <property type="entry name" value="BIOFILM ARCHITECTURE MAINTENANCE PROTEIN MBAA"/>
    <property type="match status" value="1"/>
</dbReference>
<evidence type="ECO:0000256" key="1">
    <source>
        <dbReference type="SAM" id="Phobius"/>
    </source>
</evidence>
<evidence type="ECO:0000259" key="2">
    <source>
        <dbReference type="PROSITE" id="PS50883"/>
    </source>
</evidence>
<organism evidence="4 5">
    <name type="scientific">Mesorhizobium atlanticum</name>
    <dbReference type="NCBI Taxonomy" id="2233532"/>
    <lineage>
        <taxon>Bacteria</taxon>
        <taxon>Pseudomonadati</taxon>
        <taxon>Pseudomonadota</taxon>
        <taxon>Alphaproteobacteria</taxon>
        <taxon>Hyphomicrobiales</taxon>
        <taxon>Phyllobacteriaceae</taxon>
        <taxon>Mesorhizobium</taxon>
    </lineage>
</organism>
<feature type="domain" description="GGDEF" evidence="3">
    <location>
        <begin position="415"/>
        <end position="548"/>
    </location>
</feature>
<dbReference type="Gene3D" id="3.20.20.450">
    <property type="entry name" value="EAL domain"/>
    <property type="match status" value="1"/>
</dbReference>
<dbReference type="Gene3D" id="3.30.70.270">
    <property type="match status" value="1"/>
</dbReference>
<proteinExistence type="predicted"/>
<dbReference type="PROSITE" id="PS50883">
    <property type="entry name" value="EAL"/>
    <property type="match status" value="1"/>
</dbReference>
<keyword evidence="1" id="KW-0812">Transmembrane</keyword>
<dbReference type="InterPro" id="IPR035919">
    <property type="entry name" value="EAL_sf"/>
</dbReference>
<dbReference type="Pfam" id="PF00563">
    <property type="entry name" value="EAL"/>
    <property type="match status" value="1"/>
</dbReference>
<feature type="transmembrane region" description="Helical" evidence="1">
    <location>
        <begin position="337"/>
        <end position="357"/>
    </location>
</feature>
<feature type="domain" description="EAL" evidence="2">
    <location>
        <begin position="557"/>
        <end position="807"/>
    </location>
</feature>
<dbReference type="InterPro" id="IPR000160">
    <property type="entry name" value="GGDEF_dom"/>
</dbReference>
<dbReference type="SMART" id="SM00052">
    <property type="entry name" value="EAL"/>
    <property type="match status" value="1"/>
</dbReference>
<dbReference type="CDD" id="cd01949">
    <property type="entry name" value="GGDEF"/>
    <property type="match status" value="1"/>
</dbReference>
<dbReference type="SUPFAM" id="SSF141868">
    <property type="entry name" value="EAL domain-like"/>
    <property type="match status" value="1"/>
</dbReference>
<dbReference type="SMART" id="SM00267">
    <property type="entry name" value="GGDEF"/>
    <property type="match status" value="1"/>
</dbReference>
<keyword evidence="1" id="KW-0472">Membrane</keyword>
<keyword evidence="5" id="KW-1185">Reference proteome</keyword>
<dbReference type="OrthoDB" id="9814202at2"/>
<dbReference type="Proteomes" id="UP000251956">
    <property type="component" value="Unassembled WGS sequence"/>
</dbReference>
<accession>A0A330GX83</accession>
<evidence type="ECO:0000259" key="3">
    <source>
        <dbReference type="PROSITE" id="PS50887"/>
    </source>
</evidence>
<sequence length="811" mass="89278">MNAFWRMTGFALILVTGAATLAALHIRSQRDLALAKERYLENSQAASRATAKTVEDSLRAIYENVRTLTYLPSVQNLDRHGTNLGEEGRATIQQIYNNLANNVSISEVYFLPLDFDPDRFDPVTRKLEEPILQFDQLIVNARARTDASSAKKLATLDNQSLTRPPEEVETYEYHELARQLAWLKANYPTSSNIEGLNVPIIGTKELITCDNTDFIHSGNDADRSGFILSVPVFAADGSLRGSVSAIMLTSALRKLLPSADYVIVNADYGFESDQHRLSTSLAADTSSFTAPDPKLIYSEVIPLSLNDPRSAWRLWAGFPNSRFENDVDVQSVRQFELASYAATAIVTLLALVCWYAIGRTMSMQTEAAETLERRVDERTAEIQHLATHDILTGLPNRKLLADTMDEALRSLRDAEKLAVHCIDLDRFKPVNDTLGHPVGDELLRAVAARLKQQAGETAMVARVGGDEFTILQLLFDDDDQAGGLASRVIHALSGEFSIQGHTINIGSSIGIAVFPEDGQSSEVLIRNADLALYKAKMEGRGTCRSFEPGMDARLQERRQLEAELAVAVADNQFVLHYQPLHEAMTSKLTGFEALVRWNHPRLGLLAPSEFIHLSEETGVIDALGEWILRQACSDAAQWPLPVKVAVNLSPIQFKQQGLPLQVAAALAASSLMPSRLELEITESVLLAHNEHTIETLHSLRDLGVGIAMDDFGTGYSSLSYLRSFPFNRIKIDRSFVSLMCESSESRAIVKAVADLGSTLGMTTTAEGVETEDQYRLAKENGCTDVQGWLFGRPMPASELAAFFEAPHALTA</sequence>
<dbReference type="Pfam" id="PF00990">
    <property type="entry name" value="GGDEF"/>
    <property type="match status" value="1"/>
</dbReference>
<name>A0A330GX83_9HYPH</name>
<dbReference type="InterPro" id="IPR043128">
    <property type="entry name" value="Rev_trsase/Diguanyl_cyclase"/>
</dbReference>
<evidence type="ECO:0000313" key="4">
    <source>
        <dbReference type="EMBL" id="RAZ79911.1"/>
    </source>
</evidence>
<dbReference type="InterPro" id="IPR029787">
    <property type="entry name" value="Nucleotide_cyclase"/>
</dbReference>
<reference evidence="4 5" key="2">
    <citation type="submission" date="2018-07" db="EMBL/GenBank/DDBJ databases">
        <title>Diversity of Mesorhizobium strains in Brazil.</title>
        <authorList>
            <person name="Helene L.C.F."/>
            <person name="Dall'Agnol R."/>
            <person name="Delamuta J.R.M."/>
            <person name="Hungria M."/>
        </authorList>
    </citation>
    <scope>NUCLEOTIDE SEQUENCE [LARGE SCALE GENOMIC DNA]</scope>
    <source>
        <strain evidence="4 5">CNPSo 3140</strain>
    </source>
</reference>
<protein>
    <submittedName>
        <fullName evidence="4">GGDEF-domain containing protein</fullName>
    </submittedName>
</protein>
<comment type="caution">
    <text evidence="4">The sequence shown here is derived from an EMBL/GenBank/DDBJ whole genome shotgun (WGS) entry which is preliminary data.</text>
</comment>